<evidence type="ECO:0000256" key="4">
    <source>
        <dbReference type="ARBA" id="ARBA00012045"/>
    </source>
</evidence>
<comment type="cofactor">
    <cofactor evidence="2">
        <name>[4Fe-4S] cluster</name>
        <dbReference type="ChEBI" id="CHEBI:49883"/>
    </cofactor>
</comment>
<accession>A0A369LC34</accession>
<keyword evidence="12" id="KW-0326">Glycosidase</keyword>
<dbReference type="InterPro" id="IPR023170">
    <property type="entry name" value="HhH_base_excis_C"/>
</dbReference>
<dbReference type="GO" id="GO:0034039">
    <property type="term" value="F:8-oxo-7,8-dihydroguanine DNA N-glycosylase activity"/>
    <property type="evidence" value="ECO:0007669"/>
    <property type="project" value="TreeGrafter"/>
</dbReference>
<evidence type="ECO:0000256" key="6">
    <source>
        <dbReference type="ARBA" id="ARBA00022723"/>
    </source>
</evidence>
<feature type="domain" description="HhH-GPD" evidence="13">
    <location>
        <begin position="38"/>
        <end position="187"/>
    </location>
</feature>
<evidence type="ECO:0000256" key="9">
    <source>
        <dbReference type="ARBA" id="ARBA00023004"/>
    </source>
</evidence>
<dbReference type="InterPro" id="IPR000445">
    <property type="entry name" value="HhH_motif"/>
</dbReference>
<keyword evidence="15" id="KW-1185">Reference proteome</keyword>
<name>A0A369LC34_9ACTN</name>
<dbReference type="SMART" id="SM00478">
    <property type="entry name" value="ENDO3c"/>
    <property type="match status" value="1"/>
</dbReference>
<evidence type="ECO:0000256" key="10">
    <source>
        <dbReference type="ARBA" id="ARBA00023014"/>
    </source>
</evidence>
<dbReference type="InterPro" id="IPR044298">
    <property type="entry name" value="MIG/MutY"/>
</dbReference>
<dbReference type="SUPFAM" id="SSF48150">
    <property type="entry name" value="DNA-glycosylase"/>
    <property type="match status" value="1"/>
</dbReference>
<dbReference type="InterPro" id="IPR004036">
    <property type="entry name" value="Endonuclease-III-like_CS2"/>
</dbReference>
<evidence type="ECO:0000256" key="12">
    <source>
        <dbReference type="ARBA" id="ARBA00023295"/>
    </source>
</evidence>
<proteinExistence type="inferred from homology"/>
<sequence length="277" mass="30880">MSQDEFCRYVLSEGRRLYRDLPWRGIDDAYGVLVSEVMLQQTQVKRVLGRWERWMGMFPSPDALASAAPADVLAEWQGLGYNRRALALKRAAEECSQRFGGRLPETVEQLQELPGIGPATAAGVTAFARNLPAIYIETNVRTVFIHTLFPDCDAVSDKQLEPLVAACCPEAGQVRRWYYALLDVGADLKSQVGNASRRSAHYTRQSAFEGSRRQKRACLVRIVLACPGIAVEQAAVRLDAEERAAGREAVDPQLFAGICVDLEREGFFRQEDGRLFP</sequence>
<dbReference type="PANTHER" id="PTHR42944">
    <property type="entry name" value="ADENINE DNA GLYCOSYLASE"/>
    <property type="match status" value="1"/>
</dbReference>
<dbReference type="GO" id="GO:0035485">
    <property type="term" value="F:adenine/guanine mispair binding"/>
    <property type="evidence" value="ECO:0007669"/>
    <property type="project" value="TreeGrafter"/>
</dbReference>
<dbReference type="EMBL" id="PPTP01000003">
    <property type="protein sequence ID" value="RDB56279.1"/>
    <property type="molecule type" value="Genomic_DNA"/>
</dbReference>
<dbReference type="OrthoDB" id="9802365at2"/>
<keyword evidence="9" id="KW-0408">Iron</keyword>
<organism evidence="14 15">
    <name type="scientific">Senegalimassilia anaerobia</name>
    <dbReference type="NCBI Taxonomy" id="1473216"/>
    <lineage>
        <taxon>Bacteria</taxon>
        <taxon>Bacillati</taxon>
        <taxon>Actinomycetota</taxon>
        <taxon>Coriobacteriia</taxon>
        <taxon>Coriobacteriales</taxon>
        <taxon>Coriobacteriaceae</taxon>
        <taxon>Senegalimassilia</taxon>
    </lineage>
</organism>
<dbReference type="InterPro" id="IPR003265">
    <property type="entry name" value="HhH-GPD_domain"/>
</dbReference>
<dbReference type="EC" id="3.2.2.31" evidence="4"/>
<keyword evidence="8" id="KW-0378">Hydrolase</keyword>
<dbReference type="Gene3D" id="1.10.1670.10">
    <property type="entry name" value="Helix-hairpin-Helix base-excision DNA repair enzymes (C-terminal)"/>
    <property type="match status" value="1"/>
</dbReference>
<evidence type="ECO:0000313" key="15">
    <source>
        <dbReference type="Proteomes" id="UP000253792"/>
    </source>
</evidence>
<keyword evidence="6" id="KW-0479">Metal-binding</keyword>
<dbReference type="GO" id="GO:0032357">
    <property type="term" value="F:oxidized purine DNA binding"/>
    <property type="evidence" value="ECO:0007669"/>
    <property type="project" value="TreeGrafter"/>
</dbReference>
<keyword evidence="11" id="KW-0234">DNA repair</keyword>
<dbReference type="Proteomes" id="UP000253792">
    <property type="component" value="Unassembled WGS sequence"/>
</dbReference>
<dbReference type="GO" id="GO:0006284">
    <property type="term" value="P:base-excision repair"/>
    <property type="evidence" value="ECO:0007669"/>
    <property type="project" value="InterPro"/>
</dbReference>
<dbReference type="CDD" id="cd00056">
    <property type="entry name" value="ENDO3c"/>
    <property type="match status" value="1"/>
</dbReference>
<evidence type="ECO:0000256" key="5">
    <source>
        <dbReference type="ARBA" id="ARBA00022023"/>
    </source>
</evidence>
<keyword evidence="7" id="KW-0227">DNA damage</keyword>
<dbReference type="Pfam" id="PF00633">
    <property type="entry name" value="HHH"/>
    <property type="match status" value="1"/>
</dbReference>
<evidence type="ECO:0000256" key="1">
    <source>
        <dbReference type="ARBA" id="ARBA00000843"/>
    </source>
</evidence>
<comment type="caution">
    <text evidence="14">The sequence shown here is derived from an EMBL/GenBank/DDBJ whole genome shotgun (WGS) entry which is preliminary data.</text>
</comment>
<evidence type="ECO:0000256" key="2">
    <source>
        <dbReference type="ARBA" id="ARBA00001966"/>
    </source>
</evidence>
<dbReference type="GO" id="GO:0000701">
    <property type="term" value="F:purine-specific mismatch base pair DNA N-glycosylase activity"/>
    <property type="evidence" value="ECO:0007669"/>
    <property type="project" value="UniProtKB-EC"/>
</dbReference>
<dbReference type="Pfam" id="PF00730">
    <property type="entry name" value="HhH-GPD"/>
    <property type="match status" value="1"/>
</dbReference>
<dbReference type="STRING" id="1034345.GCA_000236865_00369"/>
<gene>
    <name evidence="14" type="ORF">C1880_04090</name>
</gene>
<dbReference type="GO" id="GO:0006298">
    <property type="term" value="P:mismatch repair"/>
    <property type="evidence" value="ECO:0007669"/>
    <property type="project" value="TreeGrafter"/>
</dbReference>
<dbReference type="GO" id="GO:0051536">
    <property type="term" value="F:iron-sulfur cluster binding"/>
    <property type="evidence" value="ECO:0007669"/>
    <property type="project" value="UniProtKB-KW"/>
</dbReference>
<reference evidence="14 15" key="1">
    <citation type="journal article" date="2018" name="Elife">
        <title>Discovery and characterization of a prevalent human gut bacterial enzyme sufficient for the inactivation of a family of plant toxins.</title>
        <authorList>
            <person name="Koppel N."/>
            <person name="Bisanz J.E."/>
            <person name="Pandelia M.E."/>
            <person name="Turnbaugh P.J."/>
            <person name="Balskus E.P."/>
        </authorList>
    </citation>
    <scope>NUCLEOTIDE SEQUENCE [LARGE SCALE GENOMIC DNA]</scope>
    <source>
        <strain evidence="15">anaerobia AP69FAA</strain>
    </source>
</reference>
<comment type="similarity">
    <text evidence="3">Belongs to the Nth/MutY family.</text>
</comment>
<dbReference type="Gene3D" id="1.10.340.30">
    <property type="entry name" value="Hypothetical protein, domain 2"/>
    <property type="match status" value="1"/>
</dbReference>
<dbReference type="PANTHER" id="PTHR42944:SF1">
    <property type="entry name" value="ADENINE DNA GLYCOSYLASE"/>
    <property type="match status" value="1"/>
</dbReference>
<dbReference type="GO" id="GO:0046872">
    <property type="term" value="F:metal ion binding"/>
    <property type="evidence" value="ECO:0007669"/>
    <property type="project" value="UniProtKB-KW"/>
</dbReference>
<protein>
    <recommendedName>
        <fullName evidence="5">Adenine DNA glycosylase</fullName>
        <ecNumber evidence="4">3.2.2.31</ecNumber>
    </recommendedName>
</protein>
<dbReference type="AlphaFoldDB" id="A0A369LC34"/>
<evidence type="ECO:0000313" key="14">
    <source>
        <dbReference type="EMBL" id="RDB56279.1"/>
    </source>
</evidence>
<evidence type="ECO:0000256" key="8">
    <source>
        <dbReference type="ARBA" id="ARBA00022801"/>
    </source>
</evidence>
<evidence type="ECO:0000256" key="7">
    <source>
        <dbReference type="ARBA" id="ARBA00022763"/>
    </source>
</evidence>
<dbReference type="InterPro" id="IPR011257">
    <property type="entry name" value="DNA_glycosylase"/>
</dbReference>
<comment type="catalytic activity">
    <reaction evidence="1">
        <text>Hydrolyzes free adenine bases from 7,8-dihydro-8-oxoguanine:adenine mismatched double-stranded DNA, leaving an apurinic site.</text>
        <dbReference type="EC" id="3.2.2.31"/>
    </reaction>
</comment>
<evidence type="ECO:0000256" key="3">
    <source>
        <dbReference type="ARBA" id="ARBA00008343"/>
    </source>
</evidence>
<evidence type="ECO:0000256" key="11">
    <source>
        <dbReference type="ARBA" id="ARBA00023204"/>
    </source>
</evidence>
<keyword evidence="10" id="KW-0411">Iron-sulfur</keyword>
<evidence type="ECO:0000259" key="13">
    <source>
        <dbReference type="SMART" id="SM00478"/>
    </source>
</evidence>
<dbReference type="PROSITE" id="PS01155">
    <property type="entry name" value="ENDONUCLEASE_III_2"/>
    <property type="match status" value="1"/>
</dbReference>